<evidence type="ECO:0000313" key="1">
    <source>
        <dbReference type="EMBL" id="EOA81308.1"/>
    </source>
</evidence>
<reference evidence="1 2" key="1">
    <citation type="journal article" date="2012" name="PLoS Pathog.">
        <title>Diverse lifestyles and strategies of plant pathogenesis encoded in the genomes of eighteen Dothideomycetes fungi.</title>
        <authorList>
            <person name="Ohm R.A."/>
            <person name="Feau N."/>
            <person name="Henrissat B."/>
            <person name="Schoch C.L."/>
            <person name="Horwitz B.A."/>
            <person name="Barry K.W."/>
            <person name="Condon B.J."/>
            <person name="Copeland A.C."/>
            <person name="Dhillon B."/>
            <person name="Glaser F."/>
            <person name="Hesse C.N."/>
            <person name="Kosti I."/>
            <person name="LaButti K."/>
            <person name="Lindquist E.A."/>
            <person name="Lucas S."/>
            <person name="Salamov A.A."/>
            <person name="Bradshaw R.E."/>
            <person name="Ciuffetti L."/>
            <person name="Hamelin R.C."/>
            <person name="Kema G.H.J."/>
            <person name="Lawrence C."/>
            <person name="Scott J.A."/>
            <person name="Spatafora J.W."/>
            <person name="Turgeon B.G."/>
            <person name="de Wit P.J.G.M."/>
            <person name="Zhong S."/>
            <person name="Goodwin S.B."/>
            <person name="Grigoriev I.V."/>
        </authorList>
    </citation>
    <scope>NUCLEOTIDE SEQUENCE [LARGE SCALE GENOMIC DNA]</scope>
    <source>
        <strain evidence="2">28A</strain>
    </source>
</reference>
<dbReference type="Proteomes" id="UP000016935">
    <property type="component" value="Unassembled WGS sequence"/>
</dbReference>
<reference evidence="1 2" key="2">
    <citation type="journal article" date="2013" name="PLoS Genet.">
        <title>Comparative genome structure, secondary metabolite, and effector coding capacity across Cochliobolus pathogens.</title>
        <authorList>
            <person name="Condon B.J."/>
            <person name="Leng Y."/>
            <person name="Wu D."/>
            <person name="Bushley K.E."/>
            <person name="Ohm R.A."/>
            <person name="Otillar R."/>
            <person name="Martin J."/>
            <person name="Schackwitz W."/>
            <person name="Grimwood J."/>
            <person name="MohdZainudin N."/>
            <person name="Xue C."/>
            <person name="Wang R."/>
            <person name="Manning V.A."/>
            <person name="Dhillon B."/>
            <person name="Tu Z.J."/>
            <person name="Steffenson B.J."/>
            <person name="Salamov A."/>
            <person name="Sun H."/>
            <person name="Lowry S."/>
            <person name="LaButti K."/>
            <person name="Han J."/>
            <person name="Copeland A."/>
            <person name="Lindquist E."/>
            <person name="Barry K."/>
            <person name="Schmutz J."/>
            <person name="Baker S.E."/>
            <person name="Ciuffetti L.M."/>
            <person name="Grigoriev I.V."/>
            <person name="Zhong S."/>
            <person name="Turgeon B.G."/>
        </authorList>
    </citation>
    <scope>NUCLEOTIDE SEQUENCE [LARGE SCALE GENOMIC DNA]</scope>
    <source>
        <strain evidence="2">28A</strain>
    </source>
</reference>
<name>R0JIY5_EXST2</name>
<accession>R0JIY5</accession>
<organism evidence="1 2">
    <name type="scientific">Exserohilum turcicum (strain 28A)</name>
    <name type="common">Northern leaf blight fungus</name>
    <name type="synonym">Setosphaeria turcica</name>
    <dbReference type="NCBI Taxonomy" id="671987"/>
    <lineage>
        <taxon>Eukaryota</taxon>
        <taxon>Fungi</taxon>
        <taxon>Dikarya</taxon>
        <taxon>Ascomycota</taxon>
        <taxon>Pezizomycotina</taxon>
        <taxon>Dothideomycetes</taxon>
        <taxon>Pleosporomycetidae</taxon>
        <taxon>Pleosporales</taxon>
        <taxon>Pleosporineae</taxon>
        <taxon>Pleosporaceae</taxon>
        <taxon>Exserohilum</taxon>
    </lineage>
</organism>
<dbReference type="RefSeq" id="XP_008030595.1">
    <property type="nucleotide sequence ID" value="XM_008032404.1"/>
</dbReference>
<dbReference type="EMBL" id="KB908866">
    <property type="protein sequence ID" value="EOA81308.1"/>
    <property type="molecule type" value="Genomic_DNA"/>
</dbReference>
<sequence length="79" mass="9110">MAQFGISNMLLCSENALNEKAGSKRRPQLEPSSWICVLEVWIIMRQLVEHRCDQFHGTYSSYLHSTAQYRRSGPDPIAR</sequence>
<proteinExistence type="predicted"/>
<dbReference type="HOGENOM" id="CLU_2607523_0_0_1"/>
<gene>
    <name evidence="1" type="ORF">SETTUDRAFT_23689</name>
</gene>
<dbReference type="AlphaFoldDB" id="R0JIY5"/>
<protein>
    <submittedName>
        <fullName evidence="1">Uncharacterized protein</fullName>
    </submittedName>
</protein>
<keyword evidence="2" id="KW-1185">Reference proteome</keyword>
<dbReference type="GeneID" id="19402696"/>
<evidence type="ECO:0000313" key="2">
    <source>
        <dbReference type="Proteomes" id="UP000016935"/>
    </source>
</evidence>